<name>A0ABV9V1I5_STRAZ</name>
<dbReference type="GeneID" id="31231731"/>
<sequence length="110" mass="12243">MPSAPGSHLALLDHFKDHSDPRRSEALEIKWGVHPQGGERARWVSGEERTARLVLLGGRFRMRFPGRDALLESQGDHVVRGRGAGHSWYAEDESVVLTVRRPSVPGRRAG</sequence>
<keyword evidence="2" id="KW-1185">Reference proteome</keyword>
<dbReference type="RefSeq" id="WP_033297458.1">
    <property type="nucleotide sequence ID" value="NZ_JBFAGR010000002.1"/>
</dbReference>
<evidence type="ECO:0000313" key="1">
    <source>
        <dbReference type="EMBL" id="MFC4977849.1"/>
    </source>
</evidence>
<protein>
    <submittedName>
        <fullName evidence="1">Signal peptidase I</fullName>
    </submittedName>
</protein>
<dbReference type="Proteomes" id="UP001595908">
    <property type="component" value="Unassembled WGS sequence"/>
</dbReference>
<proteinExistence type="predicted"/>
<evidence type="ECO:0000313" key="2">
    <source>
        <dbReference type="Proteomes" id="UP001595908"/>
    </source>
</evidence>
<reference evidence="2" key="1">
    <citation type="journal article" date="2019" name="Int. J. Syst. Evol. Microbiol.">
        <title>The Global Catalogue of Microorganisms (GCM) 10K type strain sequencing project: providing services to taxonomists for standard genome sequencing and annotation.</title>
        <authorList>
            <consortium name="The Broad Institute Genomics Platform"/>
            <consortium name="The Broad Institute Genome Sequencing Center for Infectious Disease"/>
            <person name="Wu L."/>
            <person name="Ma J."/>
        </authorList>
    </citation>
    <scope>NUCLEOTIDE SEQUENCE [LARGE SCALE GENOMIC DNA]</scope>
    <source>
        <strain evidence="2">ICMP 257</strain>
    </source>
</reference>
<accession>A0ABV9V1I5</accession>
<dbReference type="EMBL" id="JBHSJE010000001">
    <property type="protein sequence ID" value="MFC4977849.1"/>
    <property type="molecule type" value="Genomic_DNA"/>
</dbReference>
<organism evidence="1 2">
    <name type="scientific">Streptomyces atroolivaceus</name>
    <dbReference type="NCBI Taxonomy" id="66869"/>
    <lineage>
        <taxon>Bacteria</taxon>
        <taxon>Bacillati</taxon>
        <taxon>Actinomycetota</taxon>
        <taxon>Actinomycetes</taxon>
        <taxon>Kitasatosporales</taxon>
        <taxon>Streptomycetaceae</taxon>
        <taxon>Streptomyces</taxon>
    </lineage>
</organism>
<gene>
    <name evidence="1" type="ORF">ACFPL4_05655</name>
</gene>
<comment type="caution">
    <text evidence="1">The sequence shown here is derived from an EMBL/GenBank/DDBJ whole genome shotgun (WGS) entry which is preliminary data.</text>
</comment>